<evidence type="ECO:0000313" key="1">
    <source>
        <dbReference type="EMBL" id="KRR22765.1"/>
    </source>
</evidence>
<organism evidence="1 2">
    <name type="scientific">Bradyrhizobium lablabi</name>
    <dbReference type="NCBI Taxonomy" id="722472"/>
    <lineage>
        <taxon>Bacteria</taxon>
        <taxon>Pseudomonadati</taxon>
        <taxon>Pseudomonadota</taxon>
        <taxon>Alphaproteobacteria</taxon>
        <taxon>Hyphomicrobiales</taxon>
        <taxon>Nitrobacteraceae</taxon>
        <taxon>Bradyrhizobium</taxon>
    </lineage>
</organism>
<dbReference type="Proteomes" id="UP000051660">
    <property type="component" value="Unassembled WGS sequence"/>
</dbReference>
<gene>
    <name evidence="1" type="ORF">CQ14_00185</name>
</gene>
<proteinExistence type="predicted"/>
<dbReference type="AlphaFoldDB" id="A0A0R3MXX5"/>
<comment type="caution">
    <text evidence="1">The sequence shown here is derived from an EMBL/GenBank/DDBJ whole genome shotgun (WGS) entry which is preliminary data.</text>
</comment>
<name>A0A0R3MXX5_9BRAD</name>
<evidence type="ECO:0000313" key="2">
    <source>
        <dbReference type="Proteomes" id="UP000051660"/>
    </source>
</evidence>
<sequence length="87" mass="9593">MTTINRGAKMRKFLVENLSDQSVNLGIEPWADLEILAPGGRVVFEYEEHEEPAGIEFSIMGNGRVVVGIVSDLIKITGNNGEKIFKC</sequence>
<dbReference type="EMBL" id="LLYB01000071">
    <property type="protein sequence ID" value="KRR22765.1"/>
    <property type="molecule type" value="Genomic_DNA"/>
</dbReference>
<reference evidence="1 2" key="1">
    <citation type="submission" date="2014-03" db="EMBL/GenBank/DDBJ databases">
        <title>Bradyrhizobium valentinum sp. nov., isolated from effective nodules of Lupinus mariae-josephae, a lupine endemic of basic-lime soils in Eastern Spain.</title>
        <authorList>
            <person name="Duran D."/>
            <person name="Rey L."/>
            <person name="Navarro A."/>
            <person name="Busquets A."/>
            <person name="Imperial J."/>
            <person name="Ruiz-Argueso T."/>
        </authorList>
    </citation>
    <scope>NUCLEOTIDE SEQUENCE [LARGE SCALE GENOMIC DNA]</scope>
    <source>
        <strain evidence="1 2">CCBAU 23086</strain>
    </source>
</reference>
<accession>A0A0R3MXX5</accession>
<protein>
    <submittedName>
        <fullName evidence="1">Uncharacterized protein</fullName>
    </submittedName>
</protein>